<accession>G0QJN9</accession>
<feature type="non-terminal residue" evidence="2">
    <location>
        <position position="1"/>
    </location>
</feature>
<feature type="transmembrane region" description="Helical" evidence="1">
    <location>
        <begin position="59"/>
        <end position="80"/>
    </location>
</feature>
<evidence type="ECO:0000313" key="2">
    <source>
        <dbReference type="EMBL" id="EGR34561.1"/>
    </source>
</evidence>
<keyword evidence="1" id="KW-0812">Transmembrane</keyword>
<dbReference type="GeneID" id="14910759"/>
<keyword evidence="1" id="KW-0472">Membrane</keyword>
<evidence type="ECO:0008006" key="4">
    <source>
        <dbReference type="Google" id="ProtNLM"/>
    </source>
</evidence>
<evidence type="ECO:0000313" key="3">
    <source>
        <dbReference type="Proteomes" id="UP000008983"/>
    </source>
</evidence>
<keyword evidence="3" id="KW-1185">Reference proteome</keyword>
<dbReference type="InParanoid" id="G0QJN9"/>
<reference evidence="2 3" key="1">
    <citation type="submission" date="2011-07" db="EMBL/GenBank/DDBJ databases">
        <authorList>
            <person name="Coyne R."/>
            <person name="Brami D."/>
            <person name="Johnson J."/>
            <person name="Hostetler J."/>
            <person name="Hannick L."/>
            <person name="Clark T."/>
            <person name="Cassidy-Hanley D."/>
            <person name="Inman J."/>
        </authorList>
    </citation>
    <scope>NUCLEOTIDE SEQUENCE [LARGE SCALE GENOMIC DNA]</scope>
    <source>
        <strain evidence="2 3">G5</strain>
    </source>
</reference>
<proteinExistence type="predicted"/>
<dbReference type="RefSeq" id="XP_004039865.1">
    <property type="nucleotide sequence ID" value="XM_004039817.1"/>
</dbReference>
<keyword evidence="1" id="KW-1133">Transmembrane helix</keyword>
<dbReference type="EMBL" id="GL983077">
    <property type="protein sequence ID" value="EGR34561.1"/>
    <property type="molecule type" value="Genomic_DNA"/>
</dbReference>
<name>G0QJN9_ICHMU</name>
<gene>
    <name evidence="2" type="ORF">IMG5_007210</name>
</gene>
<organism evidence="2 3">
    <name type="scientific">Ichthyophthirius multifiliis</name>
    <name type="common">White spot disease agent</name>
    <name type="synonym">Ich</name>
    <dbReference type="NCBI Taxonomy" id="5932"/>
    <lineage>
        <taxon>Eukaryota</taxon>
        <taxon>Sar</taxon>
        <taxon>Alveolata</taxon>
        <taxon>Ciliophora</taxon>
        <taxon>Intramacronucleata</taxon>
        <taxon>Oligohymenophorea</taxon>
        <taxon>Hymenostomatida</taxon>
        <taxon>Ophryoglenina</taxon>
        <taxon>Ichthyophthirius</taxon>
    </lineage>
</organism>
<feature type="transmembrane region" description="Helical" evidence="1">
    <location>
        <begin position="121"/>
        <end position="138"/>
    </location>
</feature>
<feature type="transmembrane region" description="Helical" evidence="1">
    <location>
        <begin position="92"/>
        <end position="109"/>
    </location>
</feature>
<sequence length="153" mass="19205">FQLKINDSFINLSIFQNFHKKFLQQQIILKEFNLILKFLYYLINQILQNSMFFQFNLNFISFAFFIGFLVLIIYVYQYLIITKTQKPHHDKFLNFILIINNYLHFYWYQLKVELFQNLNDHKCFLFFFYYLYFLIKIWNQNLYQIVNQFQTDL</sequence>
<protein>
    <recommendedName>
        <fullName evidence="4">Transmembrane protein</fullName>
    </recommendedName>
</protein>
<evidence type="ECO:0000256" key="1">
    <source>
        <dbReference type="SAM" id="Phobius"/>
    </source>
</evidence>
<dbReference type="AlphaFoldDB" id="G0QJN9"/>
<dbReference type="Proteomes" id="UP000008983">
    <property type="component" value="Unassembled WGS sequence"/>
</dbReference>